<feature type="coiled-coil region" evidence="16">
    <location>
        <begin position="447"/>
        <end position="477"/>
    </location>
</feature>
<dbReference type="InterPro" id="IPR003604">
    <property type="entry name" value="Matrin/U1-like-C_Znf_C2H2"/>
</dbReference>
<evidence type="ECO:0000256" key="4">
    <source>
        <dbReference type="ARBA" id="ARBA00022679"/>
    </source>
</evidence>
<feature type="compositionally biased region" description="Low complexity" evidence="17">
    <location>
        <begin position="285"/>
        <end position="307"/>
    </location>
</feature>
<evidence type="ECO:0000256" key="2">
    <source>
        <dbReference type="ARBA" id="ARBA00010945"/>
    </source>
</evidence>
<dbReference type="SUPFAM" id="SSF56672">
    <property type="entry name" value="DNA/RNA polymerases"/>
    <property type="match status" value="1"/>
</dbReference>
<dbReference type="Pfam" id="PF11798">
    <property type="entry name" value="IMS_HHH"/>
    <property type="match status" value="1"/>
</dbReference>
<dbReference type="Gene3D" id="3.30.1490.100">
    <property type="entry name" value="DNA polymerase, Y-family, little finger domain"/>
    <property type="match status" value="1"/>
</dbReference>
<dbReference type="PANTHER" id="PTHR11076:SF33">
    <property type="entry name" value="DNA POLYMERASE KAPPA"/>
    <property type="match status" value="1"/>
</dbReference>
<keyword evidence="10" id="KW-0862">Zinc</keyword>
<dbReference type="InterPro" id="IPR001126">
    <property type="entry name" value="UmuC"/>
</dbReference>
<keyword evidence="21" id="KW-1185">Reference proteome</keyword>
<comment type="catalytic activity">
    <reaction evidence="15">
        <text>DNA(n) + a 2'-deoxyribonucleoside 5'-triphosphate = DNA(n+1) + diphosphate</text>
        <dbReference type="Rhea" id="RHEA:22508"/>
        <dbReference type="Rhea" id="RHEA-COMP:17339"/>
        <dbReference type="Rhea" id="RHEA-COMP:17340"/>
        <dbReference type="ChEBI" id="CHEBI:33019"/>
        <dbReference type="ChEBI" id="CHEBI:61560"/>
        <dbReference type="ChEBI" id="CHEBI:173112"/>
        <dbReference type="EC" id="2.7.7.7"/>
    </reaction>
</comment>
<organism evidence="20 21">
    <name type="scientific">Trametes cubensis</name>
    <dbReference type="NCBI Taxonomy" id="1111947"/>
    <lineage>
        <taxon>Eukaryota</taxon>
        <taxon>Fungi</taxon>
        <taxon>Dikarya</taxon>
        <taxon>Basidiomycota</taxon>
        <taxon>Agaricomycotina</taxon>
        <taxon>Agaricomycetes</taxon>
        <taxon>Polyporales</taxon>
        <taxon>Polyporaceae</taxon>
        <taxon>Trametes</taxon>
    </lineage>
</organism>
<dbReference type="SUPFAM" id="SSF57667">
    <property type="entry name" value="beta-beta-alpha zinc fingers"/>
    <property type="match status" value="1"/>
</dbReference>
<evidence type="ECO:0000313" key="20">
    <source>
        <dbReference type="EMBL" id="KAJ8462450.1"/>
    </source>
</evidence>
<sequence length="740" mass="80690">MQICSDKNKPNGQFKLDFEPNAIKAFMHDLSIRKVPGVGRVNERLLESIGIATCGDILQKRAVLFLLDKQFGLEFLLQAYLGIASNVVEPGQREERKSIGAERTFNALSDTSKIYAKLEEVAAELERDMEEGGWTGKTVTLKYKLDTFQVFTRAKSFDRWISSKKENLFAIGQELLKPELPLTLRLIGLRVTKLKDLKAEAESKARGIKRFFESAPTKSSPRKRRRSEASIVDKDGDDFLRLSQDGFATAMPGFYDDAETGELVAGTDDTVAGLGVQIPVGHAGPSTSRPRSTSHQPSSSTSPHTSSAVRSLGGKHSLSVSPKSKKARHAATEKDDDLPVVLPTPLECPICGKLLDTDNQGLNEHVDFCLSKQAIKEAQTESLKPTSSGHHPAGDPLRAMSEYWVSHKKYFCKYCNIYIADDAPSRRQHESGLRHKGNVERFVRGLYKSGEKRKQDLEEEKREMARVEKAAQAAYAQDVGAGLVKPGSSSTAAGPSTGSAGPKTAAPKPSDPYANYTTAEFLGIKDPDEERRKAEAARRQQEGVAGEWEVVDVIPQPSASEQQQDGTDVVPDSTSSSAPRAGEKRPAEQLPDEEDARGWKLRRKVASVGLGELYDPGAIPIKLKAKKEEPEGDEQSKDTSSIAGWEPTGSAAKDDRLRSEGSDHSVKAEDLALPNSIFNEPVKTLSEETPPATVKTEEITPSVKSESTDLDKPQPATSGGSLFKKRKVPVAGGSRGGRRM</sequence>
<evidence type="ECO:0000256" key="3">
    <source>
        <dbReference type="ARBA" id="ARBA00012417"/>
    </source>
</evidence>
<evidence type="ECO:0000259" key="19">
    <source>
        <dbReference type="PROSITE" id="PS50173"/>
    </source>
</evidence>
<dbReference type="InterPro" id="IPR000690">
    <property type="entry name" value="Matrin/U1-C_Znf_C2H2"/>
</dbReference>
<dbReference type="GO" id="GO:0006281">
    <property type="term" value="P:DNA repair"/>
    <property type="evidence" value="ECO:0007669"/>
    <property type="project" value="UniProtKB-KW"/>
</dbReference>
<gene>
    <name evidence="20" type="ORF">ONZ51_g10895</name>
</gene>
<evidence type="ECO:0000313" key="21">
    <source>
        <dbReference type="Proteomes" id="UP001215151"/>
    </source>
</evidence>
<dbReference type="InterPro" id="IPR024728">
    <property type="entry name" value="PolY_HhH_motif"/>
</dbReference>
<dbReference type="GO" id="GO:0070987">
    <property type="term" value="P:error-free translesion synthesis"/>
    <property type="evidence" value="ECO:0007669"/>
    <property type="project" value="UniProtKB-ARBA"/>
</dbReference>
<dbReference type="PANTHER" id="PTHR11076">
    <property type="entry name" value="DNA REPAIR POLYMERASE UMUC / TRANSFERASE FAMILY MEMBER"/>
    <property type="match status" value="1"/>
</dbReference>
<dbReference type="GO" id="GO:0008270">
    <property type="term" value="F:zinc ion binding"/>
    <property type="evidence" value="ECO:0007669"/>
    <property type="project" value="UniProtKB-KW"/>
</dbReference>
<feature type="compositionally biased region" description="Low complexity" evidence="17">
    <location>
        <begin position="486"/>
        <end position="502"/>
    </location>
</feature>
<feature type="compositionally biased region" description="Basic and acidic residues" evidence="17">
    <location>
        <begin position="523"/>
        <end position="541"/>
    </location>
</feature>
<keyword evidence="13" id="KW-0234">DNA repair</keyword>
<dbReference type="Pfam" id="PF11799">
    <property type="entry name" value="IMS_C"/>
    <property type="match status" value="1"/>
</dbReference>
<evidence type="ECO:0000256" key="6">
    <source>
        <dbReference type="ARBA" id="ARBA00022705"/>
    </source>
</evidence>
<dbReference type="GO" id="GO:0042276">
    <property type="term" value="P:error-prone translesion synthesis"/>
    <property type="evidence" value="ECO:0007669"/>
    <property type="project" value="TreeGrafter"/>
</dbReference>
<dbReference type="Pfam" id="PF06220">
    <property type="entry name" value="zf-U1"/>
    <property type="match status" value="1"/>
</dbReference>
<comment type="subcellular location">
    <subcellularLocation>
        <location evidence="1">Nucleus</location>
    </subcellularLocation>
</comment>
<dbReference type="EMBL" id="JAPEVG010000465">
    <property type="protein sequence ID" value="KAJ8462450.1"/>
    <property type="molecule type" value="Genomic_DNA"/>
</dbReference>
<dbReference type="Gene3D" id="1.10.150.810">
    <property type="match status" value="1"/>
</dbReference>
<accession>A0AAD7TIJ7</accession>
<dbReference type="Gene3D" id="3.30.160.60">
    <property type="entry name" value="Classic Zinc Finger"/>
    <property type="match status" value="2"/>
</dbReference>
<name>A0AAD7TIJ7_9APHY</name>
<dbReference type="PROSITE" id="PS50171">
    <property type="entry name" value="ZF_MATRIN"/>
    <property type="match status" value="1"/>
</dbReference>
<evidence type="ECO:0000256" key="14">
    <source>
        <dbReference type="ARBA" id="ARBA00023242"/>
    </source>
</evidence>
<dbReference type="SMART" id="SM00451">
    <property type="entry name" value="ZnF_U1"/>
    <property type="match status" value="1"/>
</dbReference>
<keyword evidence="7" id="KW-0479">Metal-binding</keyword>
<keyword evidence="8" id="KW-0227">DNA damage</keyword>
<keyword evidence="14" id="KW-0539">Nucleus</keyword>
<evidence type="ECO:0000256" key="8">
    <source>
        <dbReference type="ARBA" id="ARBA00022763"/>
    </source>
</evidence>
<dbReference type="InterPro" id="IPR036775">
    <property type="entry name" value="DNA_pol_Y-fam_lit_finger_sf"/>
</dbReference>
<evidence type="ECO:0000256" key="11">
    <source>
        <dbReference type="ARBA" id="ARBA00022842"/>
    </source>
</evidence>
<keyword evidence="5" id="KW-0548">Nucleotidyltransferase</keyword>
<feature type="region of interest" description="Disordered" evidence="17">
    <location>
        <begin position="616"/>
        <end position="740"/>
    </location>
</feature>
<evidence type="ECO:0000256" key="16">
    <source>
        <dbReference type="SAM" id="Coils"/>
    </source>
</evidence>
<feature type="compositionally biased region" description="Polar residues" evidence="17">
    <location>
        <begin position="557"/>
        <end position="578"/>
    </location>
</feature>
<dbReference type="PROSITE" id="PS50173">
    <property type="entry name" value="UMUC"/>
    <property type="match status" value="1"/>
</dbReference>
<feature type="region of interest" description="Disordered" evidence="17">
    <location>
        <begin position="482"/>
        <end position="598"/>
    </location>
</feature>
<evidence type="ECO:0000256" key="17">
    <source>
        <dbReference type="SAM" id="MobiDB-lite"/>
    </source>
</evidence>
<evidence type="ECO:0000256" key="9">
    <source>
        <dbReference type="ARBA" id="ARBA00022771"/>
    </source>
</evidence>
<dbReference type="AlphaFoldDB" id="A0AAD7TIJ7"/>
<evidence type="ECO:0000256" key="13">
    <source>
        <dbReference type="ARBA" id="ARBA00023204"/>
    </source>
</evidence>
<proteinExistence type="inferred from homology"/>
<keyword evidence="16" id="KW-0175">Coiled coil</keyword>
<dbReference type="Proteomes" id="UP001215151">
    <property type="component" value="Unassembled WGS sequence"/>
</dbReference>
<dbReference type="InterPro" id="IPR050116">
    <property type="entry name" value="DNA_polymerase-Y"/>
</dbReference>
<dbReference type="GO" id="GO:0003684">
    <property type="term" value="F:damaged DNA binding"/>
    <property type="evidence" value="ECO:0007669"/>
    <property type="project" value="InterPro"/>
</dbReference>
<evidence type="ECO:0000256" key="1">
    <source>
        <dbReference type="ARBA" id="ARBA00004123"/>
    </source>
</evidence>
<evidence type="ECO:0000259" key="18">
    <source>
        <dbReference type="PROSITE" id="PS50171"/>
    </source>
</evidence>
<keyword evidence="12" id="KW-0239">DNA-directed DNA polymerase</keyword>
<dbReference type="GO" id="GO:0006260">
    <property type="term" value="P:DNA replication"/>
    <property type="evidence" value="ECO:0007669"/>
    <property type="project" value="UniProtKB-KW"/>
</dbReference>
<dbReference type="InterPro" id="IPR013085">
    <property type="entry name" value="U1-CZ_Znf_C2H2"/>
</dbReference>
<evidence type="ECO:0000256" key="10">
    <source>
        <dbReference type="ARBA" id="ARBA00022833"/>
    </source>
</evidence>
<comment type="caution">
    <text evidence="20">The sequence shown here is derived from an EMBL/GenBank/DDBJ whole genome shotgun (WGS) entry which is preliminary data.</text>
</comment>
<protein>
    <recommendedName>
        <fullName evidence="3">DNA-directed DNA polymerase</fullName>
        <ecNumber evidence="3">2.7.7.7</ecNumber>
    </recommendedName>
</protein>
<keyword evidence="9" id="KW-0863">Zinc-finger</keyword>
<feature type="compositionally biased region" description="Basic and acidic residues" evidence="17">
    <location>
        <begin position="652"/>
        <end position="670"/>
    </location>
</feature>
<feature type="compositionally biased region" description="Basic and acidic residues" evidence="17">
    <location>
        <begin position="626"/>
        <end position="637"/>
    </location>
</feature>
<comment type="similarity">
    <text evidence="2">Belongs to the DNA polymerase type-Y family.</text>
</comment>
<dbReference type="GO" id="GO:0003887">
    <property type="term" value="F:DNA-directed DNA polymerase activity"/>
    <property type="evidence" value="ECO:0007669"/>
    <property type="project" value="UniProtKB-KW"/>
</dbReference>
<evidence type="ECO:0000256" key="5">
    <source>
        <dbReference type="ARBA" id="ARBA00022695"/>
    </source>
</evidence>
<feature type="domain" description="UmuC" evidence="19">
    <location>
        <begin position="1"/>
        <end position="39"/>
    </location>
</feature>
<evidence type="ECO:0000256" key="7">
    <source>
        <dbReference type="ARBA" id="ARBA00022723"/>
    </source>
</evidence>
<keyword evidence="4" id="KW-0808">Transferase</keyword>
<keyword evidence="6" id="KW-0235">DNA replication</keyword>
<evidence type="ECO:0000256" key="15">
    <source>
        <dbReference type="ARBA" id="ARBA00049244"/>
    </source>
</evidence>
<feature type="domain" description="Matrin-type" evidence="18">
    <location>
        <begin position="410"/>
        <end position="441"/>
    </location>
</feature>
<keyword evidence="11" id="KW-0460">Magnesium</keyword>
<dbReference type="GO" id="GO:0005634">
    <property type="term" value="C:nucleus"/>
    <property type="evidence" value="ECO:0007669"/>
    <property type="project" value="UniProtKB-SubCell"/>
</dbReference>
<dbReference type="InterPro" id="IPR017961">
    <property type="entry name" value="DNA_pol_Y-fam_little_finger"/>
</dbReference>
<reference evidence="20" key="1">
    <citation type="submission" date="2022-11" db="EMBL/GenBank/DDBJ databases">
        <title>Genome Sequence of Cubamyces cubensis.</title>
        <authorList>
            <person name="Buettner E."/>
        </authorList>
    </citation>
    <scope>NUCLEOTIDE SEQUENCE</scope>
    <source>
        <strain evidence="20">MPL-01</strain>
    </source>
</reference>
<dbReference type="InterPro" id="IPR036236">
    <property type="entry name" value="Znf_C2H2_sf"/>
</dbReference>
<dbReference type="EC" id="2.7.7.7" evidence="3"/>
<evidence type="ECO:0000256" key="12">
    <source>
        <dbReference type="ARBA" id="ARBA00022932"/>
    </source>
</evidence>
<dbReference type="InterPro" id="IPR043502">
    <property type="entry name" value="DNA/RNA_pol_sf"/>
</dbReference>
<dbReference type="FunFam" id="3.30.1490.100:FF:000004">
    <property type="entry name" value="DNA polymerase IV"/>
    <property type="match status" value="1"/>
</dbReference>
<feature type="region of interest" description="Disordered" evidence="17">
    <location>
        <begin position="276"/>
        <end position="339"/>
    </location>
</feature>
<dbReference type="SUPFAM" id="SSF100879">
    <property type="entry name" value="Lesion bypass DNA polymerase (Y-family), little finger domain"/>
    <property type="match status" value="1"/>
</dbReference>